<feature type="region of interest" description="Disordered" evidence="1">
    <location>
        <begin position="24"/>
        <end position="57"/>
    </location>
</feature>
<proteinExistence type="predicted"/>
<dbReference type="Proteomes" id="UP000646776">
    <property type="component" value="Unassembled WGS sequence"/>
</dbReference>
<gene>
    <name evidence="2" type="ORF">GCM10010226_50550</name>
</gene>
<dbReference type="AlphaFoldDB" id="A0A918HJV0"/>
<evidence type="ECO:0000313" key="3">
    <source>
        <dbReference type="Proteomes" id="UP000646776"/>
    </source>
</evidence>
<reference evidence="2" key="2">
    <citation type="submission" date="2020-09" db="EMBL/GenBank/DDBJ databases">
        <authorList>
            <person name="Sun Q."/>
            <person name="Ohkuma M."/>
        </authorList>
    </citation>
    <scope>NUCLEOTIDE SEQUENCE</scope>
    <source>
        <strain evidence="2">JCM 4125</strain>
    </source>
</reference>
<dbReference type="EMBL" id="BMSA01000016">
    <property type="protein sequence ID" value="GGT66745.1"/>
    <property type="molecule type" value="Genomic_DNA"/>
</dbReference>
<accession>A0A918HJV0</accession>
<name>A0A918HJV0_9ACTN</name>
<feature type="compositionally biased region" description="Basic and acidic residues" evidence="1">
    <location>
        <begin position="39"/>
        <end position="57"/>
    </location>
</feature>
<keyword evidence="3" id="KW-1185">Reference proteome</keyword>
<evidence type="ECO:0000256" key="1">
    <source>
        <dbReference type="SAM" id="MobiDB-lite"/>
    </source>
</evidence>
<organism evidence="2 3">
    <name type="scientific">Streptomyces phaeofaciens</name>
    <dbReference type="NCBI Taxonomy" id="68254"/>
    <lineage>
        <taxon>Bacteria</taxon>
        <taxon>Bacillati</taxon>
        <taxon>Actinomycetota</taxon>
        <taxon>Actinomycetes</taxon>
        <taxon>Kitasatosporales</taxon>
        <taxon>Streptomycetaceae</taxon>
        <taxon>Streptomyces</taxon>
    </lineage>
</organism>
<evidence type="ECO:0000313" key="2">
    <source>
        <dbReference type="EMBL" id="GGT66745.1"/>
    </source>
</evidence>
<protein>
    <submittedName>
        <fullName evidence="2">Uncharacterized protein</fullName>
    </submittedName>
</protein>
<reference evidence="2" key="1">
    <citation type="journal article" date="2014" name="Int. J. Syst. Evol. Microbiol.">
        <title>Complete genome sequence of Corynebacterium casei LMG S-19264T (=DSM 44701T), isolated from a smear-ripened cheese.</title>
        <authorList>
            <consortium name="US DOE Joint Genome Institute (JGI-PGF)"/>
            <person name="Walter F."/>
            <person name="Albersmeier A."/>
            <person name="Kalinowski J."/>
            <person name="Ruckert C."/>
        </authorList>
    </citation>
    <scope>NUCLEOTIDE SEQUENCE</scope>
    <source>
        <strain evidence="2">JCM 4125</strain>
    </source>
</reference>
<sequence length="73" mass="7915">MGSAATVQSGTAFSFGSTAWVSANESEESTLSLPPLPPHPERERRTAHARDSDFGSERLTLDQSSLSRLLIIR</sequence>
<comment type="caution">
    <text evidence="2">The sequence shown here is derived from an EMBL/GenBank/DDBJ whole genome shotgun (WGS) entry which is preliminary data.</text>
</comment>